<dbReference type="Proteomes" id="UP000540698">
    <property type="component" value="Unassembled WGS sequence"/>
</dbReference>
<keyword evidence="4" id="KW-1185">Reference proteome</keyword>
<organism evidence="3 4">
    <name type="scientific">Nocardia gamkensis</name>
    <dbReference type="NCBI Taxonomy" id="352869"/>
    <lineage>
        <taxon>Bacteria</taxon>
        <taxon>Bacillati</taxon>
        <taxon>Actinomycetota</taxon>
        <taxon>Actinomycetes</taxon>
        <taxon>Mycobacteriales</taxon>
        <taxon>Nocardiaceae</taxon>
        <taxon>Nocardia</taxon>
    </lineage>
</organism>
<evidence type="ECO:0000256" key="1">
    <source>
        <dbReference type="SAM" id="MobiDB-lite"/>
    </source>
</evidence>
<feature type="domain" description="TIR" evidence="2">
    <location>
        <begin position="1"/>
        <end position="148"/>
    </location>
</feature>
<dbReference type="Pfam" id="PF13676">
    <property type="entry name" value="TIR_2"/>
    <property type="match status" value="1"/>
</dbReference>
<evidence type="ECO:0000313" key="3">
    <source>
        <dbReference type="EMBL" id="NKY27006.1"/>
    </source>
</evidence>
<dbReference type="EMBL" id="JAAXOS010000005">
    <property type="protein sequence ID" value="NKY27006.1"/>
    <property type="molecule type" value="Genomic_DNA"/>
</dbReference>
<accession>A0A7X6L376</accession>
<proteinExistence type="predicted"/>
<keyword evidence="3" id="KW-0675">Receptor</keyword>
<name>A0A7X6L376_9NOCA</name>
<evidence type="ECO:0000313" key="4">
    <source>
        <dbReference type="Proteomes" id="UP000540698"/>
    </source>
</evidence>
<dbReference type="InterPro" id="IPR000157">
    <property type="entry name" value="TIR_dom"/>
</dbReference>
<dbReference type="PROSITE" id="PS50104">
    <property type="entry name" value="TIR"/>
    <property type="match status" value="1"/>
</dbReference>
<feature type="region of interest" description="Disordered" evidence="1">
    <location>
        <begin position="152"/>
        <end position="171"/>
    </location>
</feature>
<protein>
    <submittedName>
        <fullName evidence="3">Toll/interleukin-1 receptor domain-containing protein</fullName>
    </submittedName>
</protein>
<dbReference type="RefSeq" id="WP_168434109.1">
    <property type="nucleotide sequence ID" value="NZ_JAAXOS010000005.1"/>
</dbReference>
<feature type="compositionally biased region" description="Polar residues" evidence="1">
    <location>
        <begin position="161"/>
        <end position="171"/>
    </location>
</feature>
<dbReference type="SUPFAM" id="SSF52200">
    <property type="entry name" value="Toll/Interleukin receptor TIR domain"/>
    <property type="match status" value="1"/>
</dbReference>
<dbReference type="Gene3D" id="3.40.50.10140">
    <property type="entry name" value="Toll/interleukin-1 receptor homology (TIR) domain"/>
    <property type="match status" value="1"/>
</dbReference>
<reference evidence="3 4" key="1">
    <citation type="submission" date="2020-04" db="EMBL/GenBank/DDBJ databases">
        <title>MicrobeNet Type strains.</title>
        <authorList>
            <person name="Nicholson A.C."/>
        </authorList>
    </citation>
    <scope>NUCLEOTIDE SEQUENCE [LARGE SCALE GENOMIC DNA]</scope>
    <source>
        <strain evidence="3 4">DSM 44956</strain>
    </source>
</reference>
<comment type="caution">
    <text evidence="3">The sequence shown here is derived from an EMBL/GenBank/DDBJ whole genome shotgun (WGS) entry which is preliminary data.</text>
</comment>
<gene>
    <name evidence="3" type="ORF">HGB38_12350</name>
</gene>
<sequence length="199" mass="22760">MTEIFLNYRIVDSVYAVNEISKQMAHHLGRARVFRDEDSLALGVLYARRIRRALQECDTMVSVIGPHWLEARDARGRRRIDNPRDWVRLELRTAFERGIRVVPVVLDDTPLPSPEQLPNDIRALSGSQYWRIRYRTLEEDVRGLLGRLAPQVESRPDDQQRTAAPGTQNNQVNVASEGGIVNANQNGTQRIRLDGPGRR</sequence>
<evidence type="ECO:0000259" key="2">
    <source>
        <dbReference type="PROSITE" id="PS50104"/>
    </source>
</evidence>
<dbReference type="GO" id="GO:0007165">
    <property type="term" value="P:signal transduction"/>
    <property type="evidence" value="ECO:0007669"/>
    <property type="project" value="InterPro"/>
</dbReference>
<dbReference type="AlphaFoldDB" id="A0A7X6L376"/>
<dbReference type="InterPro" id="IPR035897">
    <property type="entry name" value="Toll_tir_struct_dom_sf"/>
</dbReference>